<dbReference type="PANTHER" id="PTHR30461">
    <property type="entry name" value="DNA-INVERTASE FROM LAMBDOID PROPHAGE"/>
    <property type="match status" value="1"/>
</dbReference>
<dbReference type="InterPro" id="IPR006118">
    <property type="entry name" value="Recombinase_CS"/>
</dbReference>
<dbReference type="PANTHER" id="PTHR30461:SF23">
    <property type="entry name" value="DNA RECOMBINASE-RELATED"/>
    <property type="match status" value="1"/>
</dbReference>
<dbReference type="GO" id="GO:0000150">
    <property type="term" value="F:DNA strand exchange activity"/>
    <property type="evidence" value="ECO:0007669"/>
    <property type="project" value="InterPro"/>
</dbReference>
<dbReference type="Gene3D" id="3.40.50.1390">
    <property type="entry name" value="Resolvase, N-terminal catalytic domain"/>
    <property type="match status" value="1"/>
</dbReference>
<dbReference type="InterPro" id="IPR011109">
    <property type="entry name" value="DNA_bind_recombinase_dom"/>
</dbReference>
<dbReference type="EMBL" id="BAUV01000014">
    <property type="protein sequence ID" value="GAE35043.1"/>
    <property type="molecule type" value="Genomic_DNA"/>
</dbReference>
<keyword evidence="6" id="KW-0175">Coiled coil</keyword>
<reference evidence="9 10" key="1">
    <citation type="journal article" date="2014" name="Genome Announc.">
        <title>Draft Genome Sequences of Three Alkaliphilic Bacillus Strains, Bacillus wakoensis JCM 9140T, Bacillus akibai JCM 9157T, and Bacillus hemicellulosilyticus JCM 9152T.</title>
        <authorList>
            <person name="Yuki M."/>
            <person name="Oshima K."/>
            <person name="Suda W."/>
            <person name="Oshida Y."/>
            <person name="Kitamura K."/>
            <person name="Iida T."/>
            <person name="Hattori M."/>
            <person name="Ohkuma M."/>
        </authorList>
    </citation>
    <scope>NUCLEOTIDE SEQUENCE [LARGE SCALE GENOMIC DNA]</scope>
    <source>
        <strain evidence="9 10">JCM 9157</strain>
    </source>
</reference>
<dbReference type="PROSITE" id="PS51737">
    <property type="entry name" value="RECOMBINASE_DNA_BIND"/>
    <property type="match status" value="1"/>
</dbReference>
<dbReference type="AlphaFoldDB" id="W4QTW0"/>
<dbReference type="Pfam" id="PF00239">
    <property type="entry name" value="Resolvase"/>
    <property type="match status" value="1"/>
</dbReference>
<dbReference type="InterPro" id="IPR050639">
    <property type="entry name" value="SSR_resolvase"/>
</dbReference>
<evidence type="ECO:0000256" key="2">
    <source>
        <dbReference type="ARBA" id="ARBA00023125"/>
    </source>
</evidence>
<dbReference type="OrthoDB" id="9811097at2"/>
<dbReference type="Gene3D" id="3.90.1750.20">
    <property type="entry name" value="Putative Large Serine Recombinase, Chain B, Domain 2"/>
    <property type="match status" value="1"/>
</dbReference>
<evidence type="ECO:0000256" key="3">
    <source>
        <dbReference type="ARBA" id="ARBA00023172"/>
    </source>
</evidence>
<dbReference type="PROSITE" id="PS51736">
    <property type="entry name" value="RECOMBINASES_3"/>
    <property type="match status" value="1"/>
</dbReference>
<dbReference type="SMART" id="SM00857">
    <property type="entry name" value="Resolvase"/>
    <property type="match status" value="1"/>
</dbReference>
<feature type="active site" description="O-(5'-phospho-DNA)-serine intermediate" evidence="4 5">
    <location>
        <position position="9"/>
    </location>
</feature>
<protein>
    <recommendedName>
        <fullName evidence="11">DNA recombinase</fullName>
    </recommendedName>
</protein>
<dbReference type="GO" id="GO:0015074">
    <property type="term" value="P:DNA integration"/>
    <property type="evidence" value="ECO:0007669"/>
    <property type="project" value="UniProtKB-KW"/>
</dbReference>
<evidence type="ECO:0000256" key="6">
    <source>
        <dbReference type="SAM" id="Coils"/>
    </source>
</evidence>
<dbReference type="InterPro" id="IPR025827">
    <property type="entry name" value="Zn_ribbon_recom_dom"/>
</dbReference>
<evidence type="ECO:0000256" key="4">
    <source>
        <dbReference type="PIRSR" id="PIRSR606118-50"/>
    </source>
</evidence>
<dbReference type="eggNOG" id="COG1961">
    <property type="taxonomic scope" value="Bacteria"/>
</dbReference>
<keyword evidence="1" id="KW-0229">DNA integration</keyword>
<evidence type="ECO:0000259" key="7">
    <source>
        <dbReference type="PROSITE" id="PS51736"/>
    </source>
</evidence>
<evidence type="ECO:0008006" key="11">
    <source>
        <dbReference type="Google" id="ProtNLM"/>
    </source>
</evidence>
<dbReference type="Pfam" id="PF13408">
    <property type="entry name" value="Zn_ribbon_recom"/>
    <property type="match status" value="1"/>
</dbReference>
<proteinExistence type="predicted"/>
<dbReference type="Pfam" id="PF07508">
    <property type="entry name" value="Recombinase"/>
    <property type="match status" value="1"/>
</dbReference>
<comment type="caution">
    <text evidence="9">The sequence shown here is derived from an EMBL/GenBank/DDBJ whole genome shotgun (WGS) entry which is preliminary data.</text>
</comment>
<evidence type="ECO:0000259" key="8">
    <source>
        <dbReference type="PROSITE" id="PS51737"/>
    </source>
</evidence>
<dbReference type="RefSeq" id="WP_035664260.1">
    <property type="nucleotide sequence ID" value="NZ_BAUV01000014.1"/>
</dbReference>
<feature type="domain" description="Resolvase/invertase-type recombinase catalytic" evidence="7">
    <location>
        <begin position="1"/>
        <end position="143"/>
    </location>
</feature>
<name>W4QTW0_HALA3</name>
<accession>W4QTW0</accession>
<dbReference type="CDD" id="cd00338">
    <property type="entry name" value="Ser_Recombinase"/>
    <property type="match status" value="1"/>
</dbReference>
<dbReference type="STRING" id="1236973.JCM9157_2136"/>
<keyword evidence="3" id="KW-0233">DNA recombination</keyword>
<dbReference type="SUPFAM" id="SSF53041">
    <property type="entry name" value="Resolvase-like"/>
    <property type="match status" value="1"/>
</dbReference>
<dbReference type="InterPro" id="IPR006119">
    <property type="entry name" value="Resolv_N"/>
</dbReference>
<gene>
    <name evidence="9" type="ORF">JCM9157_2136</name>
</gene>
<dbReference type="InterPro" id="IPR036162">
    <property type="entry name" value="Resolvase-like_N_sf"/>
</dbReference>
<organism evidence="9 10">
    <name type="scientific">Halalkalibacter akibai (strain ATCC 43226 / DSM 21942 / CIP 109018 / JCM 9157 / 1139)</name>
    <name type="common">Bacillus akibai</name>
    <dbReference type="NCBI Taxonomy" id="1236973"/>
    <lineage>
        <taxon>Bacteria</taxon>
        <taxon>Bacillati</taxon>
        <taxon>Bacillota</taxon>
        <taxon>Bacilli</taxon>
        <taxon>Bacillales</taxon>
        <taxon>Bacillaceae</taxon>
        <taxon>Halalkalibacter</taxon>
    </lineage>
</organism>
<dbReference type="GO" id="GO:0003677">
    <property type="term" value="F:DNA binding"/>
    <property type="evidence" value="ECO:0007669"/>
    <property type="project" value="UniProtKB-KW"/>
</dbReference>
<sequence>MIAIYARVSTEEQAKSGYSLKEQLRACREKANSADIREYVDEGLSGELLDRPALNHLREDLREGIIEKVVCLDPDRLSRKLMNQLILSEEIEKKALLLFVNGEYQKTPEGMLFYQMRGAIAEFEKAKITERMSRGRREKARQGKVLRDFQIYGYSYDSENARIVINDYESKVVKLIFELFTKPNDLVKGINGIAKYLTNQGVPTKRRAKQWHRQVVRQILLNPVYIGEFYQNRWNTEGMLGNPDRTDSEKIKMKARPKEEWIRIQCPAIIDKDQFYHAQELLKQSRRRWSGTSKNEYLLSGLLRCSSCGNTMTGRKSKNWGKYVLEYTDIKNTAGAKHPGCGNRVKLDDLDDKVWNHIKKWLDRPEEMDELTVDENVNPSYEEAELERLENDLKRLKTGRKRLLNIITLDESVDENDIREQLRELKEREQKLVKAKEELESSLHQNSNITLSSNIMKQAAEYYLSLDTDNLSFEAKRELIRTVVKEIKVDSEGDAVIYMI</sequence>
<evidence type="ECO:0000313" key="10">
    <source>
        <dbReference type="Proteomes" id="UP000018896"/>
    </source>
</evidence>
<keyword evidence="2" id="KW-0238">DNA-binding</keyword>
<feature type="domain" description="Recombinase" evidence="8">
    <location>
        <begin position="151"/>
        <end position="288"/>
    </location>
</feature>
<feature type="coiled-coil region" evidence="6">
    <location>
        <begin position="386"/>
        <end position="445"/>
    </location>
</feature>
<evidence type="ECO:0000256" key="1">
    <source>
        <dbReference type="ARBA" id="ARBA00022908"/>
    </source>
</evidence>
<dbReference type="InterPro" id="IPR038109">
    <property type="entry name" value="DNA_bind_recomb_sf"/>
</dbReference>
<keyword evidence="10" id="KW-1185">Reference proteome</keyword>
<dbReference type="Proteomes" id="UP000018896">
    <property type="component" value="Unassembled WGS sequence"/>
</dbReference>
<evidence type="ECO:0000256" key="5">
    <source>
        <dbReference type="PROSITE-ProRule" id="PRU10137"/>
    </source>
</evidence>
<dbReference type="PROSITE" id="PS00397">
    <property type="entry name" value="RECOMBINASES_1"/>
    <property type="match status" value="1"/>
</dbReference>
<evidence type="ECO:0000313" key="9">
    <source>
        <dbReference type="EMBL" id="GAE35043.1"/>
    </source>
</evidence>